<organism evidence="1 2">
    <name type="scientific">Salegentibacter agarivorans</name>
    <dbReference type="NCBI Taxonomy" id="345907"/>
    <lineage>
        <taxon>Bacteria</taxon>
        <taxon>Pseudomonadati</taxon>
        <taxon>Bacteroidota</taxon>
        <taxon>Flavobacteriia</taxon>
        <taxon>Flavobacteriales</taxon>
        <taxon>Flavobacteriaceae</taxon>
        <taxon>Salegentibacter</taxon>
    </lineage>
</organism>
<evidence type="ECO:0000313" key="1">
    <source>
        <dbReference type="EMBL" id="SFF76123.1"/>
    </source>
</evidence>
<proteinExistence type="predicted"/>
<dbReference type="AlphaFoldDB" id="A0A1I2LAW7"/>
<evidence type="ECO:0000313" key="2">
    <source>
        <dbReference type="Proteomes" id="UP000199116"/>
    </source>
</evidence>
<dbReference type="Gene3D" id="2.20.25.10">
    <property type="match status" value="1"/>
</dbReference>
<accession>A0A1I2LAW7</accession>
<dbReference type="RefSeq" id="WP_075327819.1">
    <property type="nucleotide sequence ID" value="NZ_FOOH01000008.1"/>
</dbReference>
<dbReference type="SUPFAM" id="SSF158997">
    <property type="entry name" value="Trm112p-like"/>
    <property type="match status" value="1"/>
</dbReference>
<sequence length="98" mass="11439">MRTSTIDKLCCPFDKKDLELTTISKDLEGKIIEGFLSCKKCKRIYPMIKGIPIMNPDEYREFKLEAPLMEKWSKHLKGKKIENFRLVAKDSDVNSLKE</sequence>
<dbReference type="Pfam" id="PF03966">
    <property type="entry name" value="Trm112p"/>
    <property type="match status" value="1"/>
</dbReference>
<gene>
    <name evidence="1" type="ORF">SAMN04488033_1084</name>
</gene>
<reference evidence="2" key="1">
    <citation type="submission" date="2016-10" db="EMBL/GenBank/DDBJ databases">
        <authorList>
            <person name="Varghese N."/>
            <person name="Submissions S."/>
        </authorList>
    </citation>
    <scope>NUCLEOTIDE SEQUENCE [LARGE SCALE GENOMIC DNA]</scope>
    <source>
        <strain evidence="2">DSM 23515</strain>
    </source>
</reference>
<dbReference type="Proteomes" id="UP000199116">
    <property type="component" value="Unassembled WGS sequence"/>
</dbReference>
<name>A0A1I2LAW7_9FLAO</name>
<dbReference type="InterPro" id="IPR005651">
    <property type="entry name" value="Trm112-like"/>
</dbReference>
<dbReference type="EMBL" id="FOOH01000008">
    <property type="protein sequence ID" value="SFF76123.1"/>
    <property type="molecule type" value="Genomic_DNA"/>
</dbReference>
<protein>
    <submittedName>
        <fullName evidence="1">Uncharacterized conserved protein YbaR, Trm112 family</fullName>
    </submittedName>
</protein>
<keyword evidence="2" id="KW-1185">Reference proteome</keyword>